<evidence type="ECO:0000313" key="1">
    <source>
        <dbReference type="EMBL" id="SEK58581.1"/>
    </source>
</evidence>
<protein>
    <submittedName>
        <fullName evidence="1">Uncharacterized protein</fullName>
    </submittedName>
</protein>
<keyword evidence="2" id="KW-1185">Reference proteome</keyword>
<dbReference type="Proteomes" id="UP000198620">
    <property type="component" value="Unassembled WGS sequence"/>
</dbReference>
<dbReference type="STRING" id="1233.SAMN05216387_10286"/>
<proteinExistence type="predicted"/>
<gene>
    <name evidence="1" type="ORF">SAMN05216387_10286</name>
</gene>
<evidence type="ECO:0000313" key="2">
    <source>
        <dbReference type="Proteomes" id="UP000198620"/>
    </source>
</evidence>
<organism evidence="1 2">
    <name type="scientific">Nitrosovibrio tenuis</name>
    <dbReference type="NCBI Taxonomy" id="1233"/>
    <lineage>
        <taxon>Bacteria</taxon>
        <taxon>Pseudomonadati</taxon>
        <taxon>Pseudomonadota</taxon>
        <taxon>Betaproteobacteria</taxon>
        <taxon>Nitrosomonadales</taxon>
        <taxon>Nitrosomonadaceae</taxon>
        <taxon>Nitrosovibrio</taxon>
    </lineage>
</organism>
<accession>A0A1H7I7Q4</accession>
<dbReference type="AlphaFoldDB" id="A0A1H7I7Q4"/>
<dbReference type="EMBL" id="FOBH01000002">
    <property type="protein sequence ID" value="SEK58581.1"/>
    <property type="molecule type" value="Genomic_DNA"/>
</dbReference>
<name>A0A1H7I7Q4_9PROT</name>
<reference evidence="1 2" key="1">
    <citation type="submission" date="2016-10" db="EMBL/GenBank/DDBJ databases">
        <authorList>
            <person name="de Groot N.N."/>
        </authorList>
    </citation>
    <scope>NUCLEOTIDE SEQUENCE [LARGE SCALE GENOMIC DNA]</scope>
    <source>
        <strain evidence="1 2">Nv1</strain>
    </source>
</reference>
<sequence>MMIYRTTGETLQIEEADASRPADCADKRRKKSIEKVAGFEHIECPVASHSEGSERHDHYPVSATHHWHGEGLTFLCNRRSKAEQNDGLR</sequence>